<dbReference type="PROSITE" id="PS51705">
    <property type="entry name" value="G_HFLX"/>
    <property type="match status" value="1"/>
</dbReference>
<organism evidence="10 11">
    <name type="scientific">Candidatus Anaerobiospirillum pullistercoris</name>
    <dbReference type="NCBI Taxonomy" id="2838452"/>
    <lineage>
        <taxon>Bacteria</taxon>
        <taxon>Pseudomonadati</taxon>
        <taxon>Pseudomonadota</taxon>
        <taxon>Gammaproteobacteria</taxon>
        <taxon>Aeromonadales</taxon>
        <taxon>Succinivibrionaceae</taxon>
        <taxon>Anaerobiospirillum</taxon>
    </lineage>
</organism>
<dbReference type="PANTHER" id="PTHR10229:SF0">
    <property type="entry name" value="GTP-BINDING PROTEIN 6-RELATED"/>
    <property type="match status" value="1"/>
</dbReference>
<dbReference type="Proteomes" id="UP000886829">
    <property type="component" value="Unassembled WGS sequence"/>
</dbReference>
<protein>
    <recommendedName>
        <fullName evidence="6">GTPase HflX</fullName>
    </recommendedName>
    <alternativeName>
        <fullName evidence="6">GTP-binding protein HflX</fullName>
    </alternativeName>
</protein>
<comment type="caution">
    <text evidence="10">The sequence shown here is derived from an EMBL/GenBank/DDBJ whole genome shotgun (WGS) entry which is preliminary data.</text>
</comment>
<dbReference type="InterPro" id="IPR006073">
    <property type="entry name" value="GTP-bd"/>
</dbReference>
<dbReference type="PANTHER" id="PTHR10229">
    <property type="entry name" value="GTP-BINDING PROTEIN HFLX"/>
    <property type="match status" value="1"/>
</dbReference>
<feature type="binding site" evidence="7">
    <location>
        <begin position="253"/>
        <end position="256"/>
    </location>
    <ligand>
        <name>GTP</name>
        <dbReference type="ChEBI" id="CHEBI:37565"/>
    </ligand>
</feature>
<dbReference type="EMBL" id="DXEV01000040">
    <property type="protein sequence ID" value="HIX56248.1"/>
    <property type="molecule type" value="Genomic_DNA"/>
</dbReference>
<evidence type="ECO:0000256" key="4">
    <source>
        <dbReference type="ARBA" id="ARBA00022842"/>
    </source>
</evidence>
<reference evidence="10" key="2">
    <citation type="submission" date="2021-04" db="EMBL/GenBank/DDBJ databases">
        <authorList>
            <person name="Gilroy R."/>
        </authorList>
    </citation>
    <scope>NUCLEOTIDE SEQUENCE</scope>
    <source>
        <strain evidence="10">USASDec5-558</strain>
    </source>
</reference>
<proteinExistence type="inferred from homology"/>
<keyword evidence="4 8" id="KW-0460">Magnesium</keyword>
<dbReference type="GO" id="GO:0043022">
    <property type="term" value="F:ribosome binding"/>
    <property type="evidence" value="ECO:0007669"/>
    <property type="project" value="TreeGrafter"/>
</dbReference>
<reference evidence="10" key="1">
    <citation type="journal article" date="2021" name="PeerJ">
        <title>Extensive microbial diversity within the chicken gut microbiome revealed by metagenomics and culture.</title>
        <authorList>
            <person name="Gilroy R."/>
            <person name="Ravi A."/>
            <person name="Getino M."/>
            <person name="Pursley I."/>
            <person name="Horton D.L."/>
            <person name="Alikhan N.F."/>
            <person name="Baker D."/>
            <person name="Gharbi K."/>
            <person name="Hall N."/>
            <person name="Watson M."/>
            <person name="Adriaenssens E.M."/>
            <person name="Foster-Nyarko E."/>
            <person name="Jarju S."/>
            <person name="Secka A."/>
            <person name="Antonio M."/>
            <person name="Oren A."/>
            <person name="Chaudhuri R.R."/>
            <person name="La Ragione R."/>
            <person name="Hildebrand F."/>
            <person name="Pallen M.J."/>
        </authorList>
    </citation>
    <scope>NUCLEOTIDE SEQUENCE</scope>
    <source>
        <strain evidence="10">USASDec5-558</strain>
    </source>
</reference>
<comment type="function">
    <text evidence="6">GTPase that associates with the 50S ribosomal subunit and may have a role during protein synthesis or ribosome biogenesis.</text>
</comment>
<keyword evidence="5 6" id="KW-0342">GTP-binding</keyword>
<feature type="binding site" evidence="7">
    <location>
        <begin position="345"/>
        <end position="347"/>
    </location>
    <ligand>
        <name>GTP</name>
        <dbReference type="ChEBI" id="CHEBI:37565"/>
    </ligand>
</feature>
<dbReference type="Gene3D" id="3.40.50.300">
    <property type="entry name" value="P-loop containing nucleotide triphosphate hydrolases"/>
    <property type="match status" value="1"/>
</dbReference>
<dbReference type="Pfam" id="PF01926">
    <property type="entry name" value="MMR_HSR1"/>
    <property type="match status" value="1"/>
</dbReference>
<evidence type="ECO:0000259" key="9">
    <source>
        <dbReference type="PROSITE" id="PS51705"/>
    </source>
</evidence>
<feature type="binding site" evidence="7">
    <location>
        <begin position="206"/>
        <end position="213"/>
    </location>
    <ligand>
        <name>GTP</name>
        <dbReference type="ChEBI" id="CHEBI:37565"/>
    </ligand>
</feature>
<dbReference type="SUPFAM" id="SSF52540">
    <property type="entry name" value="P-loop containing nucleoside triphosphate hydrolases"/>
    <property type="match status" value="1"/>
</dbReference>
<dbReference type="GO" id="GO:0046872">
    <property type="term" value="F:metal ion binding"/>
    <property type="evidence" value="ECO:0007669"/>
    <property type="project" value="UniProtKB-KW"/>
</dbReference>
<evidence type="ECO:0000313" key="10">
    <source>
        <dbReference type="EMBL" id="HIX56248.1"/>
    </source>
</evidence>
<accession>A0A9D1WCE0</accession>
<comment type="cofactor">
    <cofactor evidence="8">
        <name>Mg(2+)</name>
        <dbReference type="ChEBI" id="CHEBI:18420"/>
    </cofactor>
</comment>
<dbReference type="HAMAP" id="MF_00900">
    <property type="entry name" value="GTPase_HflX"/>
    <property type="match status" value="1"/>
</dbReference>
<comment type="subcellular location">
    <subcellularLocation>
        <location evidence="6">Cytoplasm</location>
    </subcellularLocation>
    <text evidence="6">May associate with membranes.</text>
</comment>
<evidence type="ECO:0000256" key="1">
    <source>
        <dbReference type="ARBA" id="ARBA00022490"/>
    </source>
</evidence>
<dbReference type="FunFam" id="3.40.50.11060:FF:000001">
    <property type="entry name" value="GTPase HflX"/>
    <property type="match status" value="1"/>
</dbReference>
<dbReference type="FunFam" id="3.40.50.300:FF:000173">
    <property type="entry name" value="GTPase HflX"/>
    <property type="match status" value="1"/>
</dbReference>
<dbReference type="Gene3D" id="3.40.50.11060">
    <property type="entry name" value="GTPase HflX, N-terminal domain"/>
    <property type="match status" value="1"/>
</dbReference>
<evidence type="ECO:0000256" key="5">
    <source>
        <dbReference type="ARBA" id="ARBA00023134"/>
    </source>
</evidence>
<sequence length="450" mass="50157">MAEKEFESLGPTILVHVELPQAKNQEDLEELHRLAESAGATICDAIVCRRDGIDPRTYIGSGKVQEVADAVRAHEAEVVVFNSPLTPAQERNLEKEIGVRVMDRIALILVIFAMRARTYEGKLQVELAQLRYEQARLVRGWTHLERQKGGFGLRGGPGETQIELDRRALRERIGAIKEDLEVVARRREQNRQQRKKNAIPVVSFVGYTNAGKSTLFNRLTQSEVYAADQLFATLDPTLRNMVLPTIGKVVFADTVGFIRHLPHELVAAFRATLEETVQSDLLMHIIDIADPRIEENIEAVNAVLTQIKADSVPALLVFNKADLKSEVAVGIVRDESGRPIRVNVSAKTGAGLDDLLQAVSELLTLDQCSFELCLGPQDGKVRALLYELKAIDSSSYDEQGHEHLSVKLKPSDAARLNKVTSGRLAACLENHNRKQLPWEQEEELVFDDID</sequence>
<name>A0A9D1WCE0_9GAMM</name>
<feature type="binding site" evidence="7">
    <location>
        <begin position="231"/>
        <end position="235"/>
    </location>
    <ligand>
        <name>GTP</name>
        <dbReference type="ChEBI" id="CHEBI:37565"/>
    </ligand>
</feature>
<dbReference type="Pfam" id="PF13167">
    <property type="entry name" value="GTP-bdg_N"/>
    <property type="match status" value="1"/>
</dbReference>
<dbReference type="InterPro" id="IPR027417">
    <property type="entry name" value="P-loop_NTPase"/>
</dbReference>
<comment type="subunit">
    <text evidence="6">Monomer. Associates with the 50S ribosomal subunit.</text>
</comment>
<evidence type="ECO:0000256" key="7">
    <source>
        <dbReference type="PIRSR" id="PIRSR006809-1"/>
    </source>
</evidence>
<keyword evidence="1 6" id="KW-0963">Cytoplasm</keyword>
<evidence type="ECO:0000256" key="3">
    <source>
        <dbReference type="ARBA" id="ARBA00022741"/>
    </source>
</evidence>
<dbReference type="Pfam" id="PF16360">
    <property type="entry name" value="GTP-bdg_M"/>
    <property type="match status" value="1"/>
</dbReference>
<dbReference type="PIRSF" id="PIRSF006809">
    <property type="entry name" value="GTP-binding_hflX_prd"/>
    <property type="match status" value="1"/>
</dbReference>
<keyword evidence="2 8" id="KW-0479">Metal-binding</keyword>
<dbReference type="InterPro" id="IPR025121">
    <property type="entry name" value="GTPase_HflX_N"/>
</dbReference>
<feature type="binding site" evidence="8">
    <location>
        <position position="233"/>
    </location>
    <ligand>
        <name>Mg(2+)</name>
        <dbReference type="ChEBI" id="CHEBI:18420"/>
    </ligand>
</feature>
<comment type="similarity">
    <text evidence="6">Belongs to the TRAFAC class OBG-HflX-like GTPase superfamily. HflX GTPase family.</text>
</comment>
<evidence type="ECO:0000256" key="8">
    <source>
        <dbReference type="PIRSR" id="PIRSR006809-2"/>
    </source>
</evidence>
<evidence type="ECO:0000256" key="2">
    <source>
        <dbReference type="ARBA" id="ARBA00022723"/>
    </source>
</evidence>
<dbReference type="InterPro" id="IPR032305">
    <property type="entry name" value="GTP-bd_M"/>
</dbReference>
<dbReference type="NCBIfam" id="NF008280">
    <property type="entry name" value="PRK11058.1"/>
    <property type="match status" value="1"/>
</dbReference>
<evidence type="ECO:0000256" key="6">
    <source>
        <dbReference type="HAMAP-Rule" id="MF_00900"/>
    </source>
</evidence>
<dbReference type="GO" id="GO:0005525">
    <property type="term" value="F:GTP binding"/>
    <property type="evidence" value="ECO:0007669"/>
    <property type="project" value="UniProtKB-UniRule"/>
</dbReference>
<feature type="binding site" evidence="7">
    <location>
        <begin position="319"/>
        <end position="322"/>
    </location>
    <ligand>
        <name>GTP</name>
        <dbReference type="ChEBI" id="CHEBI:37565"/>
    </ligand>
</feature>
<gene>
    <name evidence="6 10" type="primary">hflX</name>
    <name evidence="10" type="ORF">H9850_02095</name>
</gene>
<dbReference type="GO" id="GO:0005737">
    <property type="term" value="C:cytoplasm"/>
    <property type="evidence" value="ECO:0007669"/>
    <property type="project" value="UniProtKB-SubCell"/>
</dbReference>
<keyword evidence="3 6" id="KW-0547">Nucleotide-binding</keyword>
<keyword evidence="10" id="KW-0378">Hydrolase</keyword>
<dbReference type="Gene3D" id="6.10.250.2860">
    <property type="match status" value="1"/>
</dbReference>
<dbReference type="AlphaFoldDB" id="A0A9D1WCE0"/>
<dbReference type="CDD" id="cd01878">
    <property type="entry name" value="HflX"/>
    <property type="match status" value="1"/>
</dbReference>
<dbReference type="InterPro" id="IPR042108">
    <property type="entry name" value="GTPase_HflX_N_sf"/>
</dbReference>
<feature type="binding site" evidence="8">
    <location>
        <position position="213"/>
    </location>
    <ligand>
        <name>Mg(2+)</name>
        <dbReference type="ChEBI" id="CHEBI:18420"/>
    </ligand>
</feature>
<dbReference type="NCBIfam" id="TIGR03156">
    <property type="entry name" value="GTP_HflX"/>
    <property type="match status" value="1"/>
</dbReference>
<dbReference type="GO" id="GO:0003924">
    <property type="term" value="F:GTPase activity"/>
    <property type="evidence" value="ECO:0007669"/>
    <property type="project" value="UniProtKB-UniRule"/>
</dbReference>
<evidence type="ECO:0000313" key="11">
    <source>
        <dbReference type="Proteomes" id="UP000886829"/>
    </source>
</evidence>
<feature type="domain" description="Hflx-type G" evidence="9">
    <location>
        <begin position="200"/>
        <end position="367"/>
    </location>
</feature>
<dbReference type="InterPro" id="IPR016496">
    <property type="entry name" value="GTPase_HflX"/>
</dbReference>
<dbReference type="PRINTS" id="PR00326">
    <property type="entry name" value="GTP1OBG"/>
</dbReference>
<dbReference type="InterPro" id="IPR030394">
    <property type="entry name" value="G_HFLX_dom"/>
</dbReference>